<dbReference type="SUPFAM" id="SSF53850">
    <property type="entry name" value="Periplasmic binding protein-like II"/>
    <property type="match status" value="1"/>
</dbReference>
<accession>A0AAE3AW21</accession>
<dbReference type="InterPro" id="IPR006059">
    <property type="entry name" value="SBP"/>
</dbReference>
<dbReference type="AlphaFoldDB" id="A0AAE3AW21"/>
<dbReference type="CDD" id="cd13585">
    <property type="entry name" value="PBP2_TMBP_like"/>
    <property type="match status" value="1"/>
</dbReference>
<keyword evidence="3" id="KW-0813">Transport</keyword>
<comment type="similarity">
    <text evidence="2">Belongs to the bacterial solute-binding protein 1 family.</text>
</comment>
<comment type="subcellular location">
    <subcellularLocation>
        <location evidence="1">Cell envelope</location>
    </subcellularLocation>
</comment>
<dbReference type="InterPro" id="IPR050490">
    <property type="entry name" value="Bact_solute-bd_prot1"/>
</dbReference>
<dbReference type="RefSeq" id="WP_021914579.1">
    <property type="nucleotide sequence ID" value="NZ_JAJEQF010000007.1"/>
</dbReference>
<reference evidence="6 7" key="1">
    <citation type="submission" date="2021-10" db="EMBL/GenBank/DDBJ databases">
        <title>Anaerobic single-cell dispensing facilitates the cultivation of human gut bacteria.</title>
        <authorList>
            <person name="Afrizal A."/>
        </authorList>
    </citation>
    <scope>NUCLEOTIDE SEQUENCE [LARGE SCALE GENOMIC DNA]</scope>
    <source>
        <strain evidence="6 7">CLA-AA-H244</strain>
    </source>
</reference>
<evidence type="ECO:0000256" key="2">
    <source>
        <dbReference type="ARBA" id="ARBA00008520"/>
    </source>
</evidence>
<gene>
    <name evidence="6" type="ORF">LKD45_04405</name>
</gene>
<protein>
    <submittedName>
        <fullName evidence="6">Sugar ABC transporter substrate-binding protein</fullName>
    </submittedName>
</protein>
<evidence type="ECO:0000313" key="7">
    <source>
        <dbReference type="Proteomes" id="UP001199355"/>
    </source>
</evidence>
<dbReference type="Proteomes" id="UP001199355">
    <property type="component" value="Unassembled WGS sequence"/>
</dbReference>
<comment type="caution">
    <text evidence="6">The sequence shown here is derived from an EMBL/GenBank/DDBJ whole genome shotgun (WGS) entry which is preliminary data.</text>
</comment>
<dbReference type="EMBL" id="JAJEQF010000007">
    <property type="protein sequence ID" value="MCC2166944.1"/>
    <property type="molecule type" value="Genomic_DNA"/>
</dbReference>
<dbReference type="Gene3D" id="3.40.190.10">
    <property type="entry name" value="Periplasmic binding protein-like II"/>
    <property type="match status" value="1"/>
</dbReference>
<name>A0AAE3AW21_9FIRM</name>
<evidence type="ECO:0000256" key="3">
    <source>
        <dbReference type="ARBA" id="ARBA00022448"/>
    </source>
</evidence>
<dbReference type="Pfam" id="PF01547">
    <property type="entry name" value="SBP_bac_1"/>
    <property type="match status" value="1"/>
</dbReference>
<feature type="signal peptide" evidence="5">
    <location>
        <begin position="1"/>
        <end position="21"/>
    </location>
</feature>
<feature type="chain" id="PRO_5042046543" evidence="5">
    <location>
        <begin position="22"/>
        <end position="454"/>
    </location>
</feature>
<evidence type="ECO:0000256" key="4">
    <source>
        <dbReference type="ARBA" id="ARBA00022729"/>
    </source>
</evidence>
<keyword evidence="4 5" id="KW-0732">Signal</keyword>
<evidence type="ECO:0000256" key="1">
    <source>
        <dbReference type="ARBA" id="ARBA00004196"/>
    </source>
</evidence>
<sequence>MKRKKAMAIVMVAAMTVTMLAGCGNSASDTAATPAADSAATDTRADSTADTSADSGEVITLRVVDWESDEMNAAMQDAFDNVFSVEHPNIKVEIVEGSYSDYSQQMNAMITAGEAPDVFQLGYDQGCSFYKKNLLTDWTDKVAADSEFMDGFYEGTVDGWQYDGKTYGLPGLVNVYGIFYNKDILANAGLDEPSADWTWDDLFEYAEKLKDPSANKFGLYGLNTDIFGLTNISVSEGGSPFVDSLTHTTKVTVDDKLKEAAEKVAGLIADGTIPGRTYETANQLSAFEAGEMGMLFYGQWEVDSLIRNCPDLNWGYAPIPKGSVKAAESYDTVGWVSPKDLKYPDETWELMKFMSSEMYETVLTKTPVAACAHAASADVFYNTVKDNGHEDAAEAVKTMMAIETKNAIRYAADWSGDAGKLWDPDFNNFMDGKSGTVDTLTDLAQKVNDLIAAQ</sequence>
<dbReference type="PANTHER" id="PTHR43649:SF31">
    <property type="entry name" value="SN-GLYCEROL-3-PHOSPHATE-BINDING PERIPLASMIC PROTEIN UGPB"/>
    <property type="match status" value="1"/>
</dbReference>
<dbReference type="GO" id="GO:0030313">
    <property type="term" value="C:cell envelope"/>
    <property type="evidence" value="ECO:0007669"/>
    <property type="project" value="UniProtKB-SubCell"/>
</dbReference>
<dbReference type="PANTHER" id="PTHR43649">
    <property type="entry name" value="ARABINOSE-BINDING PROTEIN-RELATED"/>
    <property type="match status" value="1"/>
</dbReference>
<evidence type="ECO:0000313" key="6">
    <source>
        <dbReference type="EMBL" id="MCC2166944.1"/>
    </source>
</evidence>
<evidence type="ECO:0000256" key="5">
    <source>
        <dbReference type="SAM" id="SignalP"/>
    </source>
</evidence>
<dbReference type="PROSITE" id="PS51257">
    <property type="entry name" value="PROKAR_LIPOPROTEIN"/>
    <property type="match status" value="1"/>
</dbReference>
<organism evidence="6 7">
    <name type="scientific">Gallintestinimicrobium propionicum</name>
    <dbReference type="NCBI Taxonomy" id="2981770"/>
    <lineage>
        <taxon>Bacteria</taxon>
        <taxon>Bacillati</taxon>
        <taxon>Bacillota</taxon>
        <taxon>Clostridia</taxon>
        <taxon>Lachnospirales</taxon>
        <taxon>Lachnospiraceae</taxon>
        <taxon>Gallintestinimicrobium</taxon>
    </lineage>
</organism>
<keyword evidence="7" id="KW-1185">Reference proteome</keyword>
<proteinExistence type="inferred from homology"/>